<protein>
    <submittedName>
        <fullName evidence="1">Uncharacterized protein</fullName>
    </submittedName>
</protein>
<name>A0A0A6UAI0_ACTUT</name>
<evidence type="ECO:0000313" key="1">
    <source>
        <dbReference type="EMBL" id="KHD72506.1"/>
    </source>
</evidence>
<reference evidence="1 2" key="1">
    <citation type="submission" date="2014-10" db="EMBL/GenBank/DDBJ databases">
        <title>Draft genome sequence of Actinoplanes utahensis NRRL 12052.</title>
        <authorList>
            <person name="Velasco-Bucheli B."/>
            <person name="del Cerro C."/>
            <person name="Hormigo D."/>
            <person name="Garcia J.L."/>
            <person name="Acebal C."/>
            <person name="Arroyo M."/>
            <person name="de la Mata I."/>
        </authorList>
    </citation>
    <scope>NUCLEOTIDE SEQUENCE [LARGE SCALE GENOMIC DNA]</scope>
    <source>
        <strain evidence="1 2">NRRL 12052</strain>
    </source>
</reference>
<dbReference type="EMBL" id="JRTT01000137">
    <property type="protein sequence ID" value="KHD72506.1"/>
    <property type="molecule type" value="Genomic_DNA"/>
</dbReference>
<dbReference type="eggNOG" id="ENOG502ZP5X">
    <property type="taxonomic scope" value="Bacteria"/>
</dbReference>
<accession>A0A0A6UAI0</accession>
<evidence type="ECO:0000313" key="2">
    <source>
        <dbReference type="Proteomes" id="UP000054537"/>
    </source>
</evidence>
<sequence length="266" mass="27064">MAWGLVLTAAVFWSVRNDPPTVPEQRDAGQALPALRAAAGAVVEAAQEERWVLRLGELRADECSLTPVRDGVEISRDVTLYVAEGEAREALDSVTAGLPPAYGASVVATRGGTRLSFYADAGEFIAIETMANSADRVLDLHVSTGCRPESAGVDLSDPAAGPVPAELTTMVAAMKATGSGADGGSGSGESFRSAAVPCPSGGTAVVYVADGVSGDASGVPVGVPDGTTPVWSEPGEWAYRNGSESVVVTAENARQRATVTTGCRAG</sequence>
<proteinExistence type="predicted"/>
<dbReference type="Proteomes" id="UP000054537">
    <property type="component" value="Unassembled WGS sequence"/>
</dbReference>
<dbReference type="AlphaFoldDB" id="A0A0A6UAI0"/>
<keyword evidence="2" id="KW-1185">Reference proteome</keyword>
<organism evidence="1 2">
    <name type="scientific">Actinoplanes utahensis</name>
    <dbReference type="NCBI Taxonomy" id="1869"/>
    <lineage>
        <taxon>Bacteria</taxon>
        <taxon>Bacillati</taxon>
        <taxon>Actinomycetota</taxon>
        <taxon>Actinomycetes</taxon>
        <taxon>Micromonosporales</taxon>
        <taxon>Micromonosporaceae</taxon>
        <taxon>Actinoplanes</taxon>
    </lineage>
</organism>
<comment type="caution">
    <text evidence="1">The sequence shown here is derived from an EMBL/GenBank/DDBJ whole genome shotgun (WGS) entry which is preliminary data.</text>
</comment>
<gene>
    <name evidence="1" type="ORF">MB27_39340</name>
</gene>